<name>A0ABR1ILD1_9AGAR</name>
<dbReference type="EMBL" id="JBANRG010000137">
    <property type="protein sequence ID" value="KAK7433873.1"/>
    <property type="molecule type" value="Genomic_DNA"/>
</dbReference>
<gene>
    <name evidence="2" type="ORF">VKT23_020498</name>
</gene>
<evidence type="ECO:0000256" key="1">
    <source>
        <dbReference type="SAM" id="MobiDB-lite"/>
    </source>
</evidence>
<organism evidence="2 3">
    <name type="scientific">Marasmiellus scandens</name>
    <dbReference type="NCBI Taxonomy" id="2682957"/>
    <lineage>
        <taxon>Eukaryota</taxon>
        <taxon>Fungi</taxon>
        <taxon>Dikarya</taxon>
        <taxon>Basidiomycota</taxon>
        <taxon>Agaricomycotina</taxon>
        <taxon>Agaricomycetes</taxon>
        <taxon>Agaricomycetidae</taxon>
        <taxon>Agaricales</taxon>
        <taxon>Marasmiineae</taxon>
        <taxon>Omphalotaceae</taxon>
        <taxon>Marasmiellus</taxon>
    </lineage>
</organism>
<accession>A0ABR1ILD1</accession>
<dbReference type="Proteomes" id="UP001498398">
    <property type="component" value="Unassembled WGS sequence"/>
</dbReference>
<keyword evidence="3" id="KW-1185">Reference proteome</keyword>
<protein>
    <submittedName>
        <fullName evidence="2">Uncharacterized protein</fullName>
    </submittedName>
</protein>
<proteinExistence type="predicted"/>
<comment type="caution">
    <text evidence="2">The sequence shown here is derived from an EMBL/GenBank/DDBJ whole genome shotgun (WGS) entry which is preliminary data.</text>
</comment>
<reference evidence="2 3" key="1">
    <citation type="submission" date="2024-01" db="EMBL/GenBank/DDBJ databases">
        <title>A draft genome for the cacao thread blight pathogen Marasmiellus scandens.</title>
        <authorList>
            <person name="Baruah I.K."/>
            <person name="Leung J."/>
            <person name="Bukari Y."/>
            <person name="Amoako-Attah I."/>
            <person name="Meinhardt L.W."/>
            <person name="Bailey B.A."/>
            <person name="Cohen S.P."/>
        </authorList>
    </citation>
    <scope>NUCLEOTIDE SEQUENCE [LARGE SCALE GENOMIC DNA]</scope>
    <source>
        <strain evidence="2 3">GH-19</strain>
    </source>
</reference>
<evidence type="ECO:0000313" key="2">
    <source>
        <dbReference type="EMBL" id="KAK7433873.1"/>
    </source>
</evidence>
<feature type="region of interest" description="Disordered" evidence="1">
    <location>
        <begin position="72"/>
        <end position="93"/>
    </location>
</feature>
<feature type="region of interest" description="Disordered" evidence="1">
    <location>
        <begin position="576"/>
        <end position="599"/>
    </location>
</feature>
<evidence type="ECO:0000313" key="3">
    <source>
        <dbReference type="Proteomes" id="UP001498398"/>
    </source>
</evidence>
<sequence>MSPQRSGEITCCKKTTNAHLIQDGFEEIPDDRARLLCRICSDFSETENISIKKTSKSKHLKTEKHKEALRALTGHAPPSPNPAPLADRPNPYAELPSARQLDQFLVQDEALLDAAVIDPFEDIMMDEVTGLYNDQSGNPLLFSAGEHETLKERQKAQNFQRKMDNLTYLPSHSLFGHLDSMNAEPNDTVEPLDNVTAQIAAAISALDVDELDGRESEEPTYVNSPPSQLTEWFPHSSKTMFMLDLLDNLPRLRLSDDHMKAIIWVMRECGTPDVPSFTALRKIQGHLAESIGPRSDHHVSPLGNHFFMNHPRRLFAMDWSNPLVRKYMHIYPELSPIISETWQAEKWLHEVDLDELSPMWADWNSVQNRHRHFYVKELARTKTDEFVIILRWISITTTSDAKGQVYADVLRVTTQETPDAGLFCIIHDQQDRIPAQSLAHNILEIKAAYQGGLTFSDFSPCRYTTVNSLREIANGRPMFRLRVIPWSDDVSGNVSKQYNAHTNVYVTNAHIPHQLLAQEFFIRYCSTSQAASSSEQFVALCEDFKHDKWTETYDCKLEEEILFQLIPHFLPADNPQQSETASHIGVNGNKNCRRDSTGGSEAFKETIDGYEALYHPGEPRDTEQTIQCIRWQIWQACAGKEDVIKESGTVSGVKDKILQYWIEQLLNKFKEREKQQIKNPDTRNSQLNNKTLKGDDRKLLIEKISQGIQLELWDWVIQQPQSSYEKLAIDDRKF</sequence>